<keyword evidence="4" id="KW-0378">Hydrolase</keyword>
<dbReference type="Proteomes" id="UP000261560">
    <property type="component" value="Unplaced"/>
</dbReference>
<name>A0A3B3DT39_ORYME</name>
<keyword evidence="3" id="KW-0547">Nucleotide-binding</keyword>
<keyword evidence="8" id="KW-1185">Reference proteome</keyword>
<dbReference type="InterPro" id="IPR027417">
    <property type="entry name" value="P-loop_NTPase"/>
</dbReference>
<accession>A0A3B3DT39</accession>
<reference evidence="7" key="2">
    <citation type="submission" date="2025-09" db="UniProtKB">
        <authorList>
            <consortium name="Ensembl"/>
        </authorList>
    </citation>
    <scope>IDENTIFICATION</scope>
</reference>
<dbReference type="InterPro" id="IPR001806">
    <property type="entry name" value="Small_GTPase"/>
</dbReference>
<dbReference type="GO" id="GO:0005525">
    <property type="term" value="F:GTP binding"/>
    <property type="evidence" value="ECO:0007669"/>
    <property type="project" value="UniProtKB-KW"/>
</dbReference>
<evidence type="ECO:0000256" key="4">
    <source>
        <dbReference type="ARBA" id="ARBA00022801"/>
    </source>
</evidence>
<evidence type="ECO:0000313" key="8">
    <source>
        <dbReference type="Proteomes" id="UP000261560"/>
    </source>
</evidence>
<protein>
    <recommendedName>
        <fullName evidence="2">small monomeric GTPase</fullName>
        <ecNumber evidence="2">3.6.5.2</ecNumber>
    </recommendedName>
</protein>
<dbReference type="GeneTree" id="ENSGT00940000159750"/>
<organism evidence="7 8">
    <name type="scientific">Oryzias melastigma</name>
    <name type="common">Marine medaka</name>
    <dbReference type="NCBI Taxonomy" id="30732"/>
    <lineage>
        <taxon>Eukaryota</taxon>
        <taxon>Metazoa</taxon>
        <taxon>Chordata</taxon>
        <taxon>Craniata</taxon>
        <taxon>Vertebrata</taxon>
        <taxon>Euteleostomi</taxon>
        <taxon>Actinopterygii</taxon>
        <taxon>Neopterygii</taxon>
        <taxon>Teleostei</taxon>
        <taxon>Neoteleostei</taxon>
        <taxon>Acanthomorphata</taxon>
        <taxon>Ovalentaria</taxon>
        <taxon>Atherinomorphae</taxon>
        <taxon>Beloniformes</taxon>
        <taxon>Adrianichthyidae</taxon>
        <taxon>Oryziinae</taxon>
        <taxon>Oryzias</taxon>
    </lineage>
</organism>
<dbReference type="InterPro" id="IPR051065">
    <property type="entry name" value="Ras-related_GTPase"/>
</dbReference>
<evidence type="ECO:0000256" key="3">
    <source>
        <dbReference type="ARBA" id="ARBA00022741"/>
    </source>
</evidence>
<dbReference type="SUPFAM" id="SSF52540">
    <property type="entry name" value="P-loop containing nucleoside triphosphate hydrolases"/>
    <property type="match status" value="1"/>
</dbReference>
<evidence type="ECO:0000313" key="7">
    <source>
        <dbReference type="Ensembl" id="ENSOMEP00000033322.1"/>
    </source>
</evidence>
<comment type="similarity">
    <text evidence="1">Belongs to the small GTPase superfamily. Ras family.</text>
</comment>
<dbReference type="AlphaFoldDB" id="A0A3B3DT39"/>
<comment type="catalytic activity">
    <reaction evidence="6">
        <text>GTP + H2O = GDP + phosphate + H(+)</text>
        <dbReference type="Rhea" id="RHEA:19669"/>
        <dbReference type="ChEBI" id="CHEBI:15377"/>
        <dbReference type="ChEBI" id="CHEBI:15378"/>
        <dbReference type="ChEBI" id="CHEBI:37565"/>
        <dbReference type="ChEBI" id="CHEBI:43474"/>
        <dbReference type="ChEBI" id="CHEBI:58189"/>
        <dbReference type="EC" id="3.6.5.2"/>
    </reaction>
</comment>
<reference evidence="7" key="1">
    <citation type="submission" date="2025-08" db="UniProtKB">
        <authorList>
            <consortium name="Ensembl"/>
        </authorList>
    </citation>
    <scope>IDENTIFICATION</scope>
</reference>
<dbReference type="Ensembl" id="ENSOMET00000034870.1">
    <property type="protein sequence ID" value="ENSOMEP00000033322.1"/>
    <property type="gene ID" value="ENSOMEG00000019248.1"/>
</dbReference>
<evidence type="ECO:0000256" key="2">
    <source>
        <dbReference type="ARBA" id="ARBA00011984"/>
    </source>
</evidence>
<evidence type="ECO:0000256" key="5">
    <source>
        <dbReference type="ARBA" id="ARBA00023134"/>
    </source>
</evidence>
<dbReference type="EC" id="3.6.5.2" evidence="2"/>
<evidence type="ECO:0000256" key="6">
    <source>
        <dbReference type="ARBA" id="ARBA00048098"/>
    </source>
</evidence>
<evidence type="ECO:0000256" key="1">
    <source>
        <dbReference type="ARBA" id="ARBA00008344"/>
    </source>
</evidence>
<proteinExistence type="inferred from homology"/>
<dbReference type="PANTHER" id="PTHR45704">
    <property type="entry name" value="RAS-LIKE FAMILY MEMBER 11"/>
    <property type="match status" value="1"/>
</dbReference>
<sequence length="116" mass="13167">MPALTSACPTTTPFPNTSPNINKNTAYGSKRLQVCVTIAPFSEYGYALVVRFLTRRFIWEYDPTLESTYRHQASIDDEVVTMEILDTAGQVRPECTRVPSGLFIAMCFKLHFFLCF</sequence>
<dbReference type="Pfam" id="PF00071">
    <property type="entry name" value="Ras"/>
    <property type="match status" value="1"/>
</dbReference>
<dbReference type="STRING" id="30732.ENSOMEP00000033322"/>
<keyword evidence="5" id="KW-0342">GTP-binding</keyword>
<dbReference type="PaxDb" id="30732-ENSOMEP00000033322"/>
<dbReference type="GO" id="GO:0003925">
    <property type="term" value="F:G protein activity"/>
    <property type="evidence" value="ECO:0007669"/>
    <property type="project" value="UniProtKB-EC"/>
</dbReference>
<dbReference type="Gene3D" id="3.40.50.300">
    <property type="entry name" value="P-loop containing nucleotide triphosphate hydrolases"/>
    <property type="match status" value="1"/>
</dbReference>